<dbReference type="AlphaFoldDB" id="A9NLZ7"/>
<proteinExistence type="evidence at transcript level"/>
<dbReference type="EMBL" id="EF082290">
    <property type="protein sequence ID" value="ABK21658.1"/>
    <property type="molecule type" value="mRNA"/>
</dbReference>
<reference evidence="1" key="1">
    <citation type="journal article" date="2008" name="BMC Genomics">
        <title>A conifer genomics resource of 200,000 spruce (Picea spp.) ESTs and 6,464 high-quality, sequence-finished full-length cDNAs for Sitka spruce (Picea sitchensis).</title>
        <authorList>
            <person name="Ralph S.G."/>
            <person name="Chun H.J."/>
            <person name="Kolosova N."/>
            <person name="Cooper D."/>
            <person name="Oddy C."/>
            <person name="Ritland C.E."/>
            <person name="Kirkpatrick R."/>
            <person name="Moore R."/>
            <person name="Barber S."/>
            <person name="Holt R.A."/>
            <person name="Jones S.J."/>
            <person name="Marra M.A."/>
            <person name="Douglas C.J."/>
            <person name="Ritland K."/>
            <person name="Bohlmann J."/>
        </authorList>
    </citation>
    <scope>NUCLEOTIDE SEQUENCE</scope>
    <source>
        <tissue evidence="1">Green portion of the leader tissue</tissue>
    </source>
</reference>
<protein>
    <submittedName>
        <fullName evidence="1">Uncharacterized protein</fullName>
    </submittedName>
</protein>
<evidence type="ECO:0000313" key="1">
    <source>
        <dbReference type="EMBL" id="ABK21658.1"/>
    </source>
</evidence>
<name>A9NLZ7_PICSI</name>
<accession>A9NLZ7</accession>
<organism evidence="1">
    <name type="scientific">Picea sitchensis</name>
    <name type="common">Sitka spruce</name>
    <name type="synonym">Pinus sitchensis</name>
    <dbReference type="NCBI Taxonomy" id="3332"/>
    <lineage>
        <taxon>Eukaryota</taxon>
        <taxon>Viridiplantae</taxon>
        <taxon>Streptophyta</taxon>
        <taxon>Embryophyta</taxon>
        <taxon>Tracheophyta</taxon>
        <taxon>Spermatophyta</taxon>
        <taxon>Pinopsida</taxon>
        <taxon>Pinidae</taxon>
        <taxon>Conifers I</taxon>
        <taxon>Pinales</taxon>
        <taxon>Pinaceae</taxon>
        <taxon>Picea</taxon>
    </lineage>
</organism>
<sequence>MEISFSRCTTMENGALQSEGSSTCCKRQISDRKRRLWSIGRSTGWRILNPCCQCYA</sequence>